<dbReference type="GO" id="GO:0016020">
    <property type="term" value="C:membrane"/>
    <property type="evidence" value="ECO:0007669"/>
    <property type="project" value="UniProtKB-SubCell"/>
</dbReference>
<accession>A0A8T5UW78</accession>
<dbReference type="Pfam" id="PF06736">
    <property type="entry name" value="TMEM175"/>
    <property type="match status" value="1"/>
</dbReference>
<evidence type="ECO:0000256" key="3">
    <source>
        <dbReference type="ARBA" id="ARBA00022448"/>
    </source>
</evidence>
<comment type="similarity">
    <text evidence="2">Belongs to the TMEM175 family.</text>
</comment>
<name>A0A8T5UW78_9EURY</name>
<evidence type="ECO:0000256" key="9">
    <source>
        <dbReference type="ARBA" id="ARBA00023065"/>
    </source>
</evidence>
<evidence type="ECO:0000256" key="10">
    <source>
        <dbReference type="ARBA" id="ARBA00023136"/>
    </source>
</evidence>
<evidence type="ECO:0000313" key="15">
    <source>
        <dbReference type="Proteomes" id="UP000825933"/>
    </source>
</evidence>
<keyword evidence="7" id="KW-0630">Potassium</keyword>
<evidence type="ECO:0000256" key="5">
    <source>
        <dbReference type="ARBA" id="ARBA00022692"/>
    </source>
</evidence>
<keyword evidence="6" id="KW-0631">Potassium channel</keyword>
<dbReference type="InterPro" id="IPR010617">
    <property type="entry name" value="TMEM175-like"/>
</dbReference>
<protein>
    <submittedName>
        <fullName evidence="14">TMEM175 family protein</fullName>
    </submittedName>
</protein>
<feature type="transmembrane region" description="Helical" evidence="13">
    <location>
        <begin position="124"/>
        <end position="144"/>
    </location>
</feature>
<keyword evidence="15" id="KW-1185">Reference proteome</keyword>
<proteinExistence type="inferred from homology"/>
<keyword evidence="9" id="KW-0406">Ion transport</keyword>
<keyword evidence="8 13" id="KW-1133">Transmembrane helix</keyword>
<sequence>MANFNNKKSVWMSTKRIETLVDGVFAIALTLLVLNIDVPNIVGSVTDPVLWQYIVNLSQQLWIYAFSFLLLSSFWRANHQQFFFIKEADSNLIWITVLWLMFIALVPFSTNFVSNYGSHSIPMFFFNLNMLIIGVFYILIWTYVSKKNYFYETVDKKQLKLINRINYILPIVALVAIGVTFVKPSWSPYSYFLIFILKMNIKRI</sequence>
<evidence type="ECO:0000256" key="2">
    <source>
        <dbReference type="ARBA" id="ARBA00006920"/>
    </source>
</evidence>
<feature type="transmembrane region" description="Helical" evidence="13">
    <location>
        <begin position="92"/>
        <end position="112"/>
    </location>
</feature>
<evidence type="ECO:0000256" key="7">
    <source>
        <dbReference type="ARBA" id="ARBA00022958"/>
    </source>
</evidence>
<comment type="catalytic activity">
    <reaction evidence="12">
        <text>K(+)(in) = K(+)(out)</text>
        <dbReference type="Rhea" id="RHEA:29463"/>
        <dbReference type="ChEBI" id="CHEBI:29103"/>
    </reaction>
</comment>
<dbReference type="RefSeq" id="WP_223790730.1">
    <property type="nucleotide sequence ID" value="NZ_JAIOUQ010000003.1"/>
</dbReference>
<dbReference type="AlphaFoldDB" id="A0A8T5UW78"/>
<feature type="transmembrane region" description="Helical" evidence="13">
    <location>
        <begin position="20"/>
        <end position="38"/>
    </location>
</feature>
<evidence type="ECO:0000256" key="6">
    <source>
        <dbReference type="ARBA" id="ARBA00022826"/>
    </source>
</evidence>
<comment type="subcellular location">
    <subcellularLocation>
        <location evidence="1">Membrane</location>
        <topology evidence="1">Multi-pass membrane protein</topology>
    </subcellularLocation>
</comment>
<dbReference type="PANTHER" id="PTHR31462">
    <property type="entry name" value="ENDOSOMAL/LYSOSOMAL POTASSIUM CHANNEL TMEM175"/>
    <property type="match status" value="1"/>
</dbReference>
<keyword evidence="5 13" id="KW-0812">Transmembrane</keyword>
<keyword evidence="11" id="KW-0407">Ion channel</keyword>
<organism evidence="14 15">
    <name type="scientific">Methanobacterium spitsbergense</name>
    <dbReference type="NCBI Taxonomy" id="2874285"/>
    <lineage>
        <taxon>Archaea</taxon>
        <taxon>Methanobacteriati</taxon>
        <taxon>Methanobacteriota</taxon>
        <taxon>Methanomada group</taxon>
        <taxon>Methanobacteria</taxon>
        <taxon>Methanobacteriales</taxon>
        <taxon>Methanobacteriaceae</taxon>
        <taxon>Methanobacterium</taxon>
    </lineage>
</organism>
<evidence type="ECO:0000256" key="13">
    <source>
        <dbReference type="SAM" id="Phobius"/>
    </source>
</evidence>
<evidence type="ECO:0000256" key="8">
    <source>
        <dbReference type="ARBA" id="ARBA00022989"/>
    </source>
</evidence>
<evidence type="ECO:0000256" key="12">
    <source>
        <dbReference type="ARBA" id="ARBA00034430"/>
    </source>
</evidence>
<evidence type="ECO:0000256" key="4">
    <source>
        <dbReference type="ARBA" id="ARBA00022538"/>
    </source>
</evidence>
<keyword evidence="4" id="KW-0633">Potassium transport</keyword>
<keyword evidence="10 13" id="KW-0472">Membrane</keyword>
<feature type="transmembrane region" description="Helical" evidence="13">
    <location>
        <begin position="165"/>
        <end position="182"/>
    </location>
</feature>
<dbReference type="PANTHER" id="PTHR31462:SF5">
    <property type="entry name" value="ENDOSOMAL_LYSOSOMAL PROTON CHANNEL TMEM175"/>
    <property type="match status" value="1"/>
</dbReference>
<evidence type="ECO:0000256" key="11">
    <source>
        <dbReference type="ARBA" id="ARBA00023303"/>
    </source>
</evidence>
<comment type="caution">
    <text evidence="14">The sequence shown here is derived from an EMBL/GenBank/DDBJ whole genome shotgun (WGS) entry which is preliminary data.</text>
</comment>
<dbReference type="GO" id="GO:0005267">
    <property type="term" value="F:potassium channel activity"/>
    <property type="evidence" value="ECO:0007669"/>
    <property type="project" value="UniProtKB-KW"/>
</dbReference>
<gene>
    <name evidence="14" type="ORF">K8N75_03475</name>
</gene>
<dbReference type="EMBL" id="JAIOUQ010000003">
    <property type="protein sequence ID" value="MBZ2165103.1"/>
    <property type="molecule type" value="Genomic_DNA"/>
</dbReference>
<keyword evidence="3" id="KW-0813">Transport</keyword>
<feature type="transmembrane region" description="Helical" evidence="13">
    <location>
        <begin position="50"/>
        <end position="71"/>
    </location>
</feature>
<dbReference type="Proteomes" id="UP000825933">
    <property type="component" value="Unassembled WGS sequence"/>
</dbReference>
<evidence type="ECO:0000256" key="1">
    <source>
        <dbReference type="ARBA" id="ARBA00004141"/>
    </source>
</evidence>
<dbReference type="GO" id="GO:0015252">
    <property type="term" value="F:proton channel activity"/>
    <property type="evidence" value="ECO:0007669"/>
    <property type="project" value="InterPro"/>
</dbReference>
<reference evidence="15" key="1">
    <citation type="journal article" date="2022" name="Microbiol. Resour. Announc.">
        <title>Draft Genome Sequence of a Methanogenic Archaeon from West Spitsbergen Permafrost.</title>
        <authorList>
            <person name="Trubitsyn V."/>
            <person name="Rivkina E."/>
            <person name="Shcherbakova V."/>
        </authorList>
    </citation>
    <scope>NUCLEOTIDE SEQUENCE [LARGE SCALE GENOMIC DNA]</scope>
    <source>
        <strain evidence="15">VT</strain>
    </source>
</reference>
<evidence type="ECO:0000313" key="14">
    <source>
        <dbReference type="EMBL" id="MBZ2165103.1"/>
    </source>
</evidence>